<comment type="similarity">
    <text evidence="1 13 14">Belongs to the ATPase B chain family.</text>
</comment>
<keyword evidence="3 13" id="KW-1003">Cell membrane</keyword>
<feature type="coiled-coil region" evidence="15">
    <location>
        <begin position="45"/>
        <end position="83"/>
    </location>
</feature>
<comment type="function">
    <text evidence="11 13">F(1)F(0) ATP synthase produces ATP from ADP in the presence of a proton or sodium gradient. F-type ATPases consist of two structural domains, F(1) containing the extramembraneous catalytic core and F(0) containing the membrane proton channel, linked together by a central stalk and a peripheral stalk. During catalysis, ATP synthesis in the catalytic domain of F(1) is coupled via a rotary mechanism of the central stalk subunits to proton translocation.</text>
</comment>
<name>A0A9E7DL41_9FIRM</name>
<dbReference type="SUPFAM" id="SSF81573">
    <property type="entry name" value="F1F0 ATP synthase subunit B, membrane domain"/>
    <property type="match status" value="1"/>
</dbReference>
<keyword evidence="6 13" id="KW-0375">Hydrogen ion transport</keyword>
<reference evidence="16" key="1">
    <citation type="submission" date="2022-04" db="EMBL/GenBank/DDBJ databases">
        <title>Complete genome sequences of Ezakiella coagulans and Fenollaria massiliensis.</title>
        <authorList>
            <person name="France M.T."/>
            <person name="Clifford J."/>
            <person name="Narina S."/>
            <person name="Rutt L."/>
            <person name="Ravel J."/>
        </authorList>
    </citation>
    <scope>NUCLEOTIDE SEQUENCE</scope>
    <source>
        <strain evidence="16">C0061C2</strain>
    </source>
</reference>
<evidence type="ECO:0000256" key="15">
    <source>
        <dbReference type="SAM" id="Coils"/>
    </source>
</evidence>
<evidence type="ECO:0000256" key="8">
    <source>
        <dbReference type="ARBA" id="ARBA00023065"/>
    </source>
</evidence>
<evidence type="ECO:0000256" key="12">
    <source>
        <dbReference type="ARBA" id="ARBA00037847"/>
    </source>
</evidence>
<dbReference type="InterPro" id="IPR005864">
    <property type="entry name" value="ATP_synth_F0_bsu_bac"/>
</dbReference>
<keyword evidence="17" id="KW-1185">Reference proteome</keyword>
<dbReference type="Gene3D" id="1.20.5.620">
    <property type="entry name" value="F1F0 ATP synthase subunit B, membrane domain"/>
    <property type="match status" value="1"/>
</dbReference>
<dbReference type="GO" id="GO:0045259">
    <property type="term" value="C:proton-transporting ATP synthase complex"/>
    <property type="evidence" value="ECO:0007669"/>
    <property type="project" value="UniProtKB-KW"/>
</dbReference>
<dbReference type="NCBIfam" id="TIGR01144">
    <property type="entry name" value="ATP_synt_b"/>
    <property type="match status" value="1"/>
</dbReference>
<dbReference type="CDD" id="cd06503">
    <property type="entry name" value="ATP-synt_Fo_b"/>
    <property type="match status" value="1"/>
</dbReference>
<keyword evidence="15" id="KW-0175">Coiled coil</keyword>
<protein>
    <recommendedName>
        <fullName evidence="13">ATP synthase subunit b</fullName>
    </recommendedName>
    <alternativeName>
        <fullName evidence="13">ATP synthase F(0) sector subunit b</fullName>
    </alternativeName>
    <alternativeName>
        <fullName evidence="13">ATPase subunit I</fullName>
    </alternativeName>
    <alternativeName>
        <fullName evidence="13">F-type ATPase subunit b</fullName>
        <shortName evidence="13">F-ATPase subunit b</shortName>
    </alternativeName>
</protein>
<keyword evidence="5 13" id="KW-0812">Transmembrane</keyword>
<evidence type="ECO:0000256" key="4">
    <source>
        <dbReference type="ARBA" id="ARBA00022547"/>
    </source>
</evidence>
<evidence type="ECO:0000256" key="13">
    <source>
        <dbReference type="HAMAP-Rule" id="MF_01398"/>
    </source>
</evidence>
<dbReference type="HAMAP" id="MF_01398">
    <property type="entry name" value="ATP_synth_b_bprime"/>
    <property type="match status" value="1"/>
</dbReference>
<keyword evidence="10 13" id="KW-0066">ATP synthesis</keyword>
<comment type="subunit">
    <text evidence="13">F-type ATPases have 2 components, F(1) - the catalytic core - and F(0) - the membrane proton channel. F(1) has five subunits: alpha(3), beta(3), gamma(1), delta(1), epsilon(1). F(0) has three main subunits: a(1), b(2) and c(10-14). The alpha and beta chains form an alternating ring which encloses part of the gamma chain. F(1) is attached to F(0) by a central stalk formed by the gamma and epsilon chains, while a peripheral stalk is formed by the delta and b chains.</text>
</comment>
<comment type="function">
    <text evidence="13">Component of the F(0) channel, it forms part of the peripheral stalk, linking F(1) to F(0).</text>
</comment>
<gene>
    <name evidence="13 16" type="primary">atpF</name>
    <name evidence="16" type="ORF">M1R53_03990</name>
</gene>
<comment type="subcellular location">
    <subcellularLocation>
        <location evidence="13">Cell membrane</location>
        <topology evidence="13">Single-pass membrane protein</topology>
    </subcellularLocation>
    <subcellularLocation>
        <location evidence="12">Endomembrane system</location>
        <topology evidence="12">Single-pass membrane protein</topology>
    </subcellularLocation>
</comment>
<sequence length="157" mass="18198">MLVQLTATLVLYFILRKFLYFPIKDLLNKRQDYIMKNVEDSEKNNLKSQVALRDYELKLKEAKKEANEIVDQAKKRADDIVNKSVSDAKEESRKIMEKADKELANKKSMAMDEMKGDMVNIAILAAEKLIGENISTKKDKEIIEKSIEEVGKEQWKN</sequence>
<dbReference type="InterPro" id="IPR028987">
    <property type="entry name" value="ATP_synth_B-like_membr_sf"/>
</dbReference>
<dbReference type="Proteomes" id="UP000831151">
    <property type="component" value="Chromosome"/>
</dbReference>
<organism evidence="16 17">
    <name type="scientific">Fenollaria massiliensis</name>
    <dbReference type="NCBI Taxonomy" id="938288"/>
    <lineage>
        <taxon>Bacteria</taxon>
        <taxon>Bacillati</taxon>
        <taxon>Bacillota</taxon>
        <taxon>Clostridia</taxon>
        <taxon>Eubacteriales</taxon>
        <taxon>Fenollaria</taxon>
    </lineage>
</organism>
<evidence type="ECO:0000256" key="14">
    <source>
        <dbReference type="RuleBase" id="RU003848"/>
    </source>
</evidence>
<dbReference type="AlphaFoldDB" id="A0A9E7DL41"/>
<evidence type="ECO:0000313" key="16">
    <source>
        <dbReference type="EMBL" id="UQK59867.1"/>
    </source>
</evidence>
<dbReference type="GO" id="GO:0005886">
    <property type="term" value="C:plasma membrane"/>
    <property type="evidence" value="ECO:0007669"/>
    <property type="project" value="UniProtKB-SubCell"/>
</dbReference>
<keyword evidence="4 13" id="KW-0138">CF(0)</keyword>
<evidence type="ECO:0000313" key="17">
    <source>
        <dbReference type="Proteomes" id="UP000831151"/>
    </source>
</evidence>
<dbReference type="InterPro" id="IPR050059">
    <property type="entry name" value="ATP_synthase_B_chain"/>
</dbReference>
<dbReference type="GO" id="GO:0046933">
    <property type="term" value="F:proton-transporting ATP synthase activity, rotational mechanism"/>
    <property type="evidence" value="ECO:0007669"/>
    <property type="project" value="UniProtKB-UniRule"/>
</dbReference>
<keyword evidence="7 13" id="KW-1133">Transmembrane helix</keyword>
<evidence type="ECO:0000256" key="11">
    <source>
        <dbReference type="ARBA" id="ARBA00025198"/>
    </source>
</evidence>
<dbReference type="GO" id="GO:0046961">
    <property type="term" value="F:proton-transporting ATPase activity, rotational mechanism"/>
    <property type="evidence" value="ECO:0007669"/>
    <property type="project" value="TreeGrafter"/>
</dbReference>
<evidence type="ECO:0000256" key="9">
    <source>
        <dbReference type="ARBA" id="ARBA00023136"/>
    </source>
</evidence>
<proteinExistence type="inferred from homology"/>
<dbReference type="RefSeq" id="WP_249243194.1">
    <property type="nucleotide sequence ID" value="NZ_CP096649.1"/>
</dbReference>
<evidence type="ECO:0000256" key="10">
    <source>
        <dbReference type="ARBA" id="ARBA00023310"/>
    </source>
</evidence>
<dbReference type="PANTHER" id="PTHR33445:SF1">
    <property type="entry name" value="ATP SYNTHASE SUBUNIT B"/>
    <property type="match status" value="1"/>
</dbReference>
<keyword evidence="9 13" id="KW-0472">Membrane</keyword>
<dbReference type="Pfam" id="PF00430">
    <property type="entry name" value="ATP-synt_B"/>
    <property type="match status" value="1"/>
</dbReference>
<dbReference type="EMBL" id="CP096649">
    <property type="protein sequence ID" value="UQK59867.1"/>
    <property type="molecule type" value="Genomic_DNA"/>
</dbReference>
<evidence type="ECO:0000256" key="2">
    <source>
        <dbReference type="ARBA" id="ARBA00022448"/>
    </source>
</evidence>
<evidence type="ECO:0000256" key="7">
    <source>
        <dbReference type="ARBA" id="ARBA00022989"/>
    </source>
</evidence>
<evidence type="ECO:0000256" key="5">
    <source>
        <dbReference type="ARBA" id="ARBA00022692"/>
    </source>
</evidence>
<dbReference type="InterPro" id="IPR002146">
    <property type="entry name" value="ATP_synth_b/b'su_bac/chlpt"/>
</dbReference>
<dbReference type="KEGG" id="fms:M1R53_03990"/>
<evidence type="ECO:0000256" key="6">
    <source>
        <dbReference type="ARBA" id="ARBA00022781"/>
    </source>
</evidence>
<evidence type="ECO:0000256" key="1">
    <source>
        <dbReference type="ARBA" id="ARBA00005513"/>
    </source>
</evidence>
<keyword evidence="2 13" id="KW-0813">Transport</keyword>
<evidence type="ECO:0000256" key="3">
    <source>
        <dbReference type="ARBA" id="ARBA00022475"/>
    </source>
</evidence>
<keyword evidence="8 13" id="KW-0406">Ion transport</keyword>
<dbReference type="GO" id="GO:0012505">
    <property type="term" value="C:endomembrane system"/>
    <property type="evidence" value="ECO:0007669"/>
    <property type="project" value="UniProtKB-SubCell"/>
</dbReference>
<accession>A0A9E7DL41</accession>
<dbReference type="PANTHER" id="PTHR33445">
    <property type="entry name" value="ATP SYNTHASE SUBUNIT B', CHLOROPLASTIC"/>
    <property type="match status" value="1"/>
</dbReference>